<protein>
    <submittedName>
        <fullName evidence="1">Uncharacterized protein</fullName>
    </submittedName>
</protein>
<reference evidence="1" key="1">
    <citation type="submission" date="2020-11" db="EMBL/GenBank/DDBJ databases">
        <authorList>
            <person name="Tran Van P."/>
        </authorList>
    </citation>
    <scope>NUCLEOTIDE SEQUENCE</scope>
</reference>
<name>A0A7R9AV32_TIMSH</name>
<proteinExistence type="predicted"/>
<dbReference type="EMBL" id="OC001801">
    <property type="protein sequence ID" value="CAD7260704.1"/>
    <property type="molecule type" value="Genomic_DNA"/>
</dbReference>
<accession>A0A7R9AV32</accession>
<evidence type="ECO:0000313" key="1">
    <source>
        <dbReference type="EMBL" id="CAD7260704.1"/>
    </source>
</evidence>
<sequence length="104" mass="11751">MLMTTPKADFIGTRLRVSARPPGLRTVQPACVCACFVLHVCRHPHQLLVWVGFRDASLRQNKLHLETQSLHLQAVQLLDMLDIQHVDDGTRCLYATAAICRAYQ</sequence>
<gene>
    <name evidence="1" type="ORF">TSIB3V08_LOCUS4865</name>
</gene>
<dbReference type="AlphaFoldDB" id="A0A7R9AV32"/>
<organism evidence="1">
    <name type="scientific">Timema shepardi</name>
    <name type="common">Walking stick</name>
    <dbReference type="NCBI Taxonomy" id="629360"/>
    <lineage>
        <taxon>Eukaryota</taxon>
        <taxon>Metazoa</taxon>
        <taxon>Ecdysozoa</taxon>
        <taxon>Arthropoda</taxon>
        <taxon>Hexapoda</taxon>
        <taxon>Insecta</taxon>
        <taxon>Pterygota</taxon>
        <taxon>Neoptera</taxon>
        <taxon>Polyneoptera</taxon>
        <taxon>Phasmatodea</taxon>
        <taxon>Timematodea</taxon>
        <taxon>Timematoidea</taxon>
        <taxon>Timematidae</taxon>
        <taxon>Timema</taxon>
    </lineage>
</organism>